<dbReference type="EMBL" id="CADCTE010000121">
    <property type="protein sequence ID" value="CAA9249936.1"/>
    <property type="molecule type" value="Genomic_DNA"/>
</dbReference>
<accession>A0A6J4IGS7</accession>
<reference evidence="1" key="1">
    <citation type="submission" date="2020-02" db="EMBL/GenBank/DDBJ databases">
        <authorList>
            <person name="Meier V. D."/>
        </authorList>
    </citation>
    <scope>NUCLEOTIDE SEQUENCE</scope>
    <source>
        <strain evidence="1">AVDCRST_MAG83</strain>
    </source>
</reference>
<proteinExistence type="predicted"/>
<sequence length="44" mass="4739">ERRGSRAGTGHRVCRAGCTHSGPLGGWARLERRGGRWAAPVARL</sequence>
<evidence type="ECO:0000313" key="1">
    <source>
        <dbReference type="EMBL" id="CAA9249936.1"/>
    </source>
</evidence>
<feature type="non-terminal residue" evidence="1">
    <location>
        <position position="1"/>
    </location>
</feature>
<name>A0A6J4IGS7_9MICC</name>
<organism evidence="1">
    <name type="scientific">uncultured Arthrobacter sp</name>
    <dbReference type="NCBI Taxonomy" id="114050"/>
    <lineage>
        <taxon>Bacteria</taxon>
        <taxon>Bacillati</taxon>
        <taxon>Actinomycetota</taxon>
        <taxon>Actinomycetes</taxon>
        <taxon>Micrococcales</taxon>
        <taxon>Micrococcaceae</taxon>
        <taxon>Arthrobacter</taxon>
        <taxon>environmental samples</taxon>
    </lineage>
</organism>
<feature type="non-terminal residue" evidence="1">
    <location>
        <position position="44"/>
    </location>
</feature>
<dbReference type="AlphaFoldDB" id="A0A6J4IGS7"/>
<gene>
    <name evidence="1" type="ORF">AVDCRST_MAG83-2559</name>
</gene>
<protein>
    <submittedName>
        <fullName evidence="1">Uncharacterized protein</fullName>
    </submittedName>
</protein>